<proteinExistence type="predicted"/>
<gene>
    <name evidence="1" type="ORF">HA252_00845</name>
</gene>
<sequence length="48" mass="5298">SVPGSAFGPTGEGHIRLSYCMEENVIDQAFDRIQQFEKKQGHGQPLHG</sequence>
<feature type="non-terminal residue" evidence="1">
    <location>
        <position position="1"/>
    </location>
</feature>
<evidence type="ECO:0000313" key="1">
    <source>
        <dbReference type="EMBL" id="HIH15935.1"/>
    </source>
</evidence>
<dbReference type="InterPro" id="IPR015424">
    <property type="entry name" value="PyrdxlP-dep_Trfase"/>
</dbReference>
<evidence type="ECO:0008006" key="3">
    <source>
        <dbReference type="Google" id="ProtNLM"/>
    </source>
</evidence>
<reference evidence="2" key="1">
    <citation type="journal article" date="2020" name="bioRxiv">
        <title>A rank-normalized archaeal taxonomy based on genome phylogeny resolves widespread incomplete and uneven classifications.</title>
        <authorList>
            <person name="Rinke C."/>
            <person name="Chuvochina M."/>
            <person name="Mussig A.J."/>
            <person name="Chaumeil P.-A."/>
            <person name="Waite D.W."/>
            <person name="Whitman W.B."/>
            <person name="Parks D.H."/>
            <person name="Hugenholtz P."/>
        </authorList>
    </citation>
    <scope>NUCLEOTIDE SEQUENCE [LARGE SCALE GENOMIC DNA]</scope>
</reference>
<dbReference type="Proteomes" id="UP000564964">
    <property type="component" value="Unassembled WGS sequence"/>
</dbReference>
<dbReference type="SUPFAM" id="SSF53383">
    <property type="entry name" value="PLP-dependent transferases"/>
    <property type="match status" value="1"/>
</dbReference>
<dbReference type="InterPro" id="IPR015422">
    <property type="entry name" value="PyrdxlP-dep_Trfase_small"/>
</dbReference>
<organism evidence="1 2">
    <name type="scientific">Candidatus Iainarchaeum sp</name>
    <dbReference type="NCBI Taxonomy" id="3101447"/>
    <lineage>
        <taxon>Archaea</taxon>
        <taxon>Candidatus Iainarchaeota</taxon>
        <taxon>Candidatus Iainarchaeia</taxon>
        <taxon>Candidatus Iainarchaeales</taxon>
        <taxon>Candidatus Iainarchaeaceae</taxon>
        <taxon>Candidatus Iainarchaeum</taxon>
    </lineage>
</organism>
<evidence type="ECO:0000313" key="2">
    <source>
        <dbReference type="Proteomes" id="UP000564964"/>
    </source>
</evidence>
<dbReference type="AlphaFoldDB" id="A0A7J4JHR1"/>
<name>A0A7J4JHR1_9ARCH</name>
<comment type="caution">
    <text evidence="1">The sequence shown here is derived from an EMBL/GenBank/DDBJ whole genome shotgun (WGS) entry which is preliminary data.</text>
</comment>
<accession>A0A7J4JHR1</accession>
<dbReference type="EMBL" id="DUGH01000019">
    <property type="protein sequence ID" value="HIH15935.1"/>
    <property type="molecule type" value="Genomic_DNA"/>
</dbReference>
<protein>
    <recommendedName>
        <fullName evidence="3">LL-diaminopimelate aminotransferase</fullName>
    </recommendedName>
</protein>
<dbReference type="Gene3D" id="3.90.1150.10">
    <property type="entry name" value="Aspartate Aminotransferase, domain 1"/>
    <property type="match status" value="1"/>
</dbReference>